<comment type="caution">
    <text evidence="1">The sequence shown here is derived from an EMBL/GenBank/DDBJ whole genome shotgun (WGS) entry which is preliminary data.</text>
</comment>
<evidence type="ECO:0000313" key="1">
    <source>
        <dbReference type="EMBL" id="PWJ55618.1"/>
    </source>
</evidence>
<name>A0A316AEB7_9BACT</name>
<dbReference type="AlphaFoldDB" id="A0A316AEB7"/>
<reference evidence="1 2" key="1">
    <citation type="submission" date="2018-03" db="EMBL/GenBank/DDBJ databases">
        <title>Genomic Encyclopedia of Archaeal and Bacterial Type Strains, Phase II (KMG-II): from individual species to whole genera.</title>
        <authorList>
            <person name="Goeker M."/>
        </authorList>
    </citation>
    <scope>NUCLEOTIDE SEQUENCE [LARGE SCALE GENOMIC DNA]</scope>
    <source>
        <strain evidence="1 2">DSM 100346</strain>
    </source>
</reference>
<organism evidence="1 2">
    <name type="scientific">Dyadobacter jejuensis</name>
    <dbReference type="NCBI Taxonomy" id="1082580"/>
    <lineage>
        <taxon>Bacteria</taxon>
        <taxon>Pseudomonadati</taxon>
        <taxon>Bacteroidota</taxon>
        <taxon>Cytophagia</taxon>
        <taxon>Cytophagales</taxon>
        <taxon>Spirosomataceae</taxon>
        <taxon>Dyadobacter</taxon>
    </lineage>
</organism>
<keyword evidence="2" id="KW-1185">Reference proteome</keyword>
<dbReference type="EMBL" id="QGDT01000013">
    <property type="protein sequence ID" value="PWJ55618.1"/>
    <property type="molecule type" value="Genomic_DNA"/>
</dbReference>
<sequence length="76" mass="9312">MLRQRPLEAIRLIKIQFIPNIIPEYSHYYKFSEAFSCKNAPWKLIFFYIRPNQFRRMKYLNVTKISLNLTEQTKPD</sequence>
<protein>
    <submittedName>
        <fullName evidence="1">Uncharacterized protein</fullName>
    </submittedName>
</protein>
<accession>A0A316AEB7</accession>
<evidence type="ECO:0000313" key="2">
    <source>
        <dbReference type="Proteomes" id="UP000245880"/>
    </source>
</evidence>
<gene>
    <name evidence="1" type="ORF">CLV98_11394</name>
</gene>
<proteinExistence type="predicted"/>
<dbReference type="Proteomes" id="UP000245880">
    <property type="component" value="Unassembled WGS sequence"/>
</dbReference>